<feature type="region of interest" description="Disordered" evidence="1">
    <location>
        <begin position="1"/>
        <end position="28"/>
    </location>
</feature>
<proteinExistence type="predicted"/>
<organism evidence="2 3">
    <name type="scientific">Funneliformis caledonium</name>
    <dbReference type="NCBI Taxonomy" id="1117310"/>
    <lineage>
        <taxon>Eukaryota</taxon>
        <taxon>Fungi</taxon>
        <taxon>Fungi incertae sedis</taxon>
        <taxon>Mucoromycota</taxon>
        <taxon>Glomeromycotina</taxon>
        <taxon>Glomeromycetes</taxon>
        <taxon>Glomerales</taxon>
        <taxon>Glomeraceae</taxon>
        <taxon>Funneliformis</taxon>
    </lineage>
</organism>
<dbReference type="EMBL" id="CAJVPQ010000051">
    <property type="protein sequence ID" value="CAG8440867.1"/>
    <property type="molecule type" value="Genomic_DNA"/>
</dbReference>
<keyword evidence="3" id="KW-1185">Reference proteome</keyword>
<protein>
    <submittedName>
        <fullName evidence="2">13084_t:CDS:1</fullName>
    </submittedName>
</protein>
<dbReference type="Proteomes" id="UP000789570">
    <property type="component" value="Unassembled WGS sequence"/>
</dbReference>
<reference evidence="2" key="1">
    <citation type="submission" date="2021-06" db="EMBL/GenBank/DDBJ databases">
        <authorList>
            <person name="Kallberg Y."/>
            <person name="Tangrot J."/>
            <person name="Rosling A."/>
        </authorList>
    </citation>
    <scope>NUCLEOTIDE SEQUENCE</scope>
    <source>
        <strain evidence="2">UK204</strain>
    </source>
</reference>
<comment type="caution">
    <text evidence="2">The sequence shown here is derived from an EMBL/GenBank/DDBJ whole genome shotgun (WGS) entry which is preliminary data.</text>
</comment>
<evidence type="ECO:0000313" key="3">
    <source>
        <dbReference type="Proteomes" id="UP000789570"/>
    </source>
</evidence>
<sequence length="152" mass="17281">MGYQNITTKETSQSTMSVPSSQPSNNINTSQPILTSQLVIVPVGGNNDNTYLQYQLRHRKQKPGEMIEEYAVAIGELWKQAKMDRVAEFIEKLQSEFILPVQTAMLTTVDQAIEKARAVESAYSIRIKLSAYSLMPNYMQLLQGEMGYKRLW</sequence>
<dbReference type="OrthoDB" id="2444994at2759"/>
<gene>
    <name evidence="2" type="ORF">FCALED_LOCUS520</name>
</gene>
<dbReference type="AlphaFoldDB" id="A0A9N8YQL5"/>
<name>A0A9N8YQL5_9GLOM</name>
<evidence type="ECO:0000313" key="2">
    <source>
        <dbReference type="EMBL" id="CAG8440867.1"/>
    </source>
</evidence>
<evidence type="ECO:0000256" key="1">
    <source>
        <dbReference type="SAM" id="MobiDB-lite"/>
    </source>
</evidence>
<accession>A0A9N8YQL5</accession>